<dbReference type="EMBL" id="RMBX01000002">
    <property type="protein sequence ID" value="RPD42223.1"/>
    <property type="molecule type" value="Genomic_DNA"/>
</dbReference>
<reference evidence="2" key="1">
    <citation type="submission" date="2018-11" db="EMBL/GenBank/DDBJ databases">
        <title>Chitinophaga lutea sp.nov., isolate from arsenic contaminated soil.</title>
        <authorList>
            <person name="Zong Y."/>
        </authorList>
    </citation>
    <scope>NUCLEOTIDE SEQUENCE [LARGE SCALE GENOMIC DNA]</scope>
    <source>
        <strain evidence="2">YLT18</strain>
    </source>
</reference>
<proteinExistence type="predicted"/>
<protein>
    <submittedName>
        <fullName evidence="1">Uncharacterized protein</fullName>
    </submittedName>
</protein>
<evidence type="ECO:0000313" key="1">
    <source>
        <dbReference type="EMBL" id="RPD42223.1"/>
    </source>
</evidence>
<dbReference type="AlphaFoldDB" id="A0A3N4N3N0"/>
<gene>
    <name evidence="1" type="ORF">EG028_03315</name>
</gene>
<organism evidence="1 2">
    <name type="scientific">Chitinophaga barathri</name>
    <dbReference type="NCBI Taxonomy" id="1647451"/>
    <lineage>
        <taxon>Bacteria</taxon>
        <taxon>Pseudomonadati</taxon>
        <taxon>Bacteroidota</taxon>
        <taxon>Chitinophagia</taxon>
        <taxon>Chitinophagales</taxon>
        <taxon>Chitinophagaceae</taxon>
        <taxon>Chitinophaga</taxon>
    </lineage>
</organism>
<evidence type="ECO:0000313" key="2">
    <source>
        <dbReference type="Proteomes" id="UP000279089"/>
    </source>
</evidence>
<sequence>MCGKDGVKLLLLHNVINSATGLHFMQYVRLISALRCNRLHKYREFHTNHKEVAEKKLNSME</sequence>
<dbReference type="Proteomes" id="UP000279089">
    <property type="component" value="Unassembled WGS sequence"/>
</dbReference>
<name>A0A3N4N3N0_9BACT</name>
<keyword evidence="2" id="KW-1185">Reference proteome</keyword>
<comment type="caution">
    <text evidence="1">The sequence shown here is derived from an EMBL/GenBank/DDBJ whole genome shotgun (WGS) entry which is preliminary data.</text>
</comment>
<accession>A0A3N4N3N0</accession>